<evidence type="ECO:0000256" key="2">
    <source>
        <dbReference type="SAM" id="Phobius"/>
    </source>
</evidence>
<dbReference type="KEGG" id="pbl:PAAG_07168"/>
<feature type="compositionally biased region" description="Polar residues" evidence="1">
    <location>
        <begin position="1"/>
        <end position="20"/>
    </location>
</feature>
<keyword evidence="2" id="KW-0812">Transmembrane</keyword>
<protein>
    <submittedName>
        <fullName evidence="3">Conserved proline-rich protein</fullName>
    </submittedName>
</protein>
<dbReference type="OMA" id="RREHPND"/>
<dbReference type="HOGENOM" id="CLU_022769_0_0_1"/>
<dbReference type="RefSeq" id="XP_002790932.1">
    <property type="nucleotide sequence ID" value="XM_002790886.1"/>
</dbReference>
<feature type="compositionally biased region" description="Polar residues" evidence="1">
    <location>
        <begin position="103"/>
        <end position="126"/>
    </location>
</feature>
<gene>
    <name evidence="3" type="ORF">PAAG_07168</name>
</gene>
<dbReference type="VEuPathDB" id="FungiDB:PAAG_07168"/>
<evidence type="ECO:0000313" key="3">
    <source>
        <dbReference type="EMBL" id="EEH36750.1"/>
    </source>
</evidence>
<dbReference type="EMBL" id="KN294013">
    <property type="protein sequence ID" value="EEH36750.1"/>
    <property type="molecule type" value="Genomic_DNA"/>
</dbReference>
<keyword evidence="2" id="KW-0472">Membrane</keyword>
<organism evidence="3 4">
    <name type="scientific">Paracoccidioides lutzii (strain ATCC MYA-826 / Pb01)</name>
    <name type="common">Paracoccidioides brasiliensis</name>
    <dbReference type="NCBI Taxonomy" id="502779"/>
    <lineage>
        <taxon>Eukaryota</taxon>
        <taxon>Fungi</taxon>
        <taxon>Dikarya</taxon>
        <taxon>Ascomycota</taxon>
        <taxon>Pezizomycotina</taxon>
        <taxon>Eurotiomycetes</taxon>
        <taxon>Eurotiomycetidae</taxon>
        <taxon>Onygenales</taxon>
        <taxon>Ajellomycetaceae</taxon>
        <taxon>Paracoccidioides</taxon>
    </lineage>
</organism>
<feature type="region of interest" description="Disordered" evidence="1">
    <location>
        <begin position="66"/>
        <end position="126"/>
    </location>
</feature>
<dbReference type="GeneID" id="9094213"/>
<keyword evidence="2" id="KW-1133">Transmembrane helix</keyword>
<dbReference type="STRING" id="502779.C1H8S7"/>
<dbReference type="OrthoDB" id="5383338at2759"/>
<dbReference type="Proteomes" id="UP000002059">
    <property type="component" value="Partially assembled WGS sequence"/>
</dbReference>
<dbReference type="eggNOG" id="ENOG502SETB">
    <property type="taxonomic scope" value="Eukaryota"/>
</dbReference>
<proteinExistence type="predicted"/>
<name>C1H8S7_PARBA</name>
<feature type="transmembrane region" description="Helical" evidence="2">
    <location>
        <begin position="607"/>
        <end position="631"/>
    </location>
</feature>
<evidence type="ECO:0000313" key="4">
    <source>
        <dbReference type="Proteomes" id="UP000002059"/>
    </source>
</evidence>
<reference evidence="3 4" key="1">
    <citation type="journal article" date="2011" name="PLoS Genet.">
        <title>Comparative genomic analysis of human fungal pathogens causing paracoccidioidomycosis.</title>
        <authorList>
            <person name="Desjardins C.A."/>
            <person name="Champion M.D."/>
            <person name="Holder J.W."/>
            <person name="Muszewska A."/>
            <person name="Goldberg J."/>
            <person name="Bailao A.M."/>
            <person name="Brigido M.M."/>
            <person name="Ferreira M.E."/>
            <person name="Garcia A.M."/>
            <person name="Grynberg M."/>
            <person name="Gujja S."/>
            <person name="Heiman D.I."/>
            <person name="Henn M.R."/>
            <person name="Kodira C.D."/>
            <person name="Leon-Narvaez H."/>
            <person name="Longo L.V."/>
            <person name="Ma L.J."/>
            <person name="Malavazi I."/>
            <person name="Matsuo A.L."/>
            <person name="Morais F.V."/>
            <person name="Pereira M."/>
            <person name="Rodriguez-Brito S."/>
            <person name="Sakthikumar S."/>
            <person name="Salem-Izacc S.M."/>
            <person name="Sykes S.M."/>
            <person name="Teixeira M.M."/>
            <person name="Vallejo M.C."/>
            <person name="Walter M.E."/>
            <person name="Yandava C."/>
            <person name="Young S."/>
            <person name="Zeng Q."/>
            <person name="Zucker J."/>
            <person name="Felipe M.S."/>
            <person name="Goldman G.H."/>
            <person name="Haas B.J."/>
            <person name="McEwen J.G."/>
            <person name="Nino-Vega G."/>
            <person name="Puccia R."/>
            <person name="San-Blas G."/>
            <person name="Soares C.M."/>
            <person name="Birren B.W."/>
            <person name="Cuomo C.A."/>
        </authorList>
    </citation>
    <scope>NUCLEOTIDE SEQUENCE [LARGE SCALE GENOMIC DNA]</scope>
    <source>
        <strain evidence="4">ATCC MYA-826 / Pb01</strain>
    </source>
</reference>
<accession>C1H8S7</accession>
<feature type="region of interest" description="Disordered" evidence="1">
    <location>
        <begin position="1"/>
        <end position="38"/>
    </location>
</feature>
<keyword evidence="4" id="KW-1185">Reference proteome</keyword>
<sequence length="642" mass="70247">MANQTQFQLFPQVQPQNRPNGNPFRKGHRRRATKSPVVSPVVPSVLEVDKTSAQTEAVILQIIEDTNKTPLAPPPPTHIARLPSPSPSATAKLREEAKAFGSPQRSDNGKSPPTQSIAPESIRSGSPVQIEVTLGSPSKSATSPVVPMRSIFPKYNPNVPLNQQHYYPRHSIPYDLPREVVSRCDYSPSVTSPQSAIPHTKRESTQLAIASKLSSTEELTRLWEAANGSGPQPDLGTFHLRISRIDHLTFSFGNQSTSLYSFKTNAIGDVEIQRSHPTMDNTKSPIITLNNADINQVKGTSYITIVSPMLAEILARDQALSLSRQHQLAPTDAMEVEDDAVRRAQEQESCILEWNGAHCRYDVHHQALFNAPSDDLSNKAERSGSPTTKTRGQILHLTVSSNTTDSAILGQPPSILITIPGKVSTKDTPLVALDLETMMLSISAGVISSIVPALYCIDTLVASIFIIAATDQSTRAILADMGIEPPEAKGEFHDPYLITPPSGTTPAVSASQPRFNGPLIATQAEREEAEQEAELMSQIRSSPKRKPIFSFWGRSQTSSLEVKVKAKKQKQIPVVIEEVDLENYGRYNSGSSEGEKLPALTRSVLKLIFWGFSAVIWGLTVAVKFIAWLLISMTQCFTSKKF</sequence>
<evidence type="ECO:0000256" key="1">
    <source>
        <dbReference type="SAM" id="MobiDB-lite"/>
    </source>
</evidence>
<dbReference type="AlphaFoldDB" id="C1H8S7"/>